<sequence length="430" mass="47756">MHEDNEEGENYSARSAIDAAGLPNRLLQNAGRVGHTEIASFSTVRRHVDTLRALCTARASALFRRGSPSVLGSLWRLSGRELQQLGDSVAEVSPLRQVLWRDLAPLYAQSRLHELLLDRLLLTHDDLRALLGAVEPRILTRLRVDKIRCMCQDTTTEAGWNLGPDERCIQQRQQDIECLARLLGRAKSLKWLRTDFPVDVDRMAACGPYPSLEHVGLVWIASPASALHRNSLTVRELRVLLVQMPALRELCCDVSQAIGALDSDAEAMAARLEAAQVTHESPAPATPLAPFTPALQLLATLCPNLREVVIRAGRPRDLVPLGRLRHLERLYISYGGTGMHHFLDESLFEALGDAAANLRHLELPTETYIRPQVFVVRPAWKPVVNESERFLSCSRTSNVTRAIKTNRRNPSHCQAGLVHSTSYGATFVAP</sequence>
<name>A0AAQ4DM13_AMBAM</name>
<protein>
    <submittedName>
        <fullName evidence="1">Uncharacterized protein</fullName>
    </submittedName>
</protein>
<comment type="caution">
    <text evidence="1">The sequence shown here is derived from an EMBL/GenBank/DDBJ whole genome shotgun (WGS) entry which is preliminary data.</text>
</comment>
<dbReference type="InterPro" id="IPR032675">
    <property type="entry name" value="LRR_dom_sf"/>
</dbReference>
<organism evidence="1 2">
    <name type="scientific">Amblyomma americanum</name>
    <name type="common">Lone star tick</name>
    <dbReference type="NCBI Taxonomy" id="6943"/>
    <lineage>
        <taxon>Eukaryota</taxon>
        <taxon>Metazoa</taxon>
        <taxon>Ecdysozoa</taxon>
        <taxon>Arthropoda</taxon>
        <taxon>Chelicerata</taxon>
        <taxon>Arachnida</taxon>
        <taxon>Acari</taxon>
        <taxon>Parasitiformes</taxon>
        <taxon>Ixodida</taxon>
        <taxon>Ixodoidea</taxon>
        <taxon>Ixodidae</taxon>
        <taxon>Amblyomminae</taxon>
        <taxon>Amblyomma</taxon>
    </lineage>
</organism>
<dbReference type="AlphaFoldDB" id="A0AAQ4DM13"/>
<dbReference type="Gene3D" id="3.80.10.10">
    <property type="entry name" value="Ribonuclease Inhibitor"/>
    <property type="match status" value="1"/>
</dbReference>
<gene>
    <name evidence="1" type="ORF">V5799_033886</name>
</gene>
<proteinExistence type="predicted"/>
<accession>A0AAQ4DM13</accession>
<dbReference type="EMBL" id="JARKHS020029274">
    <property type="protein sequence ID" value="KAK8763503.1"/>
    <property type="molecule type" value="Genomic_DNA"/>
</dbReference>
<keyword evidence="2" id="KW-1185">Reference proteome</keyword>
<dbReference type="Proteomes" id="UP001321473">
    <property type="component" value="Unassembled WGS sequence"/>
</dbReference>
<evidence type="ECO:0000313" key="1">
    <source>
        <dbReference type="EMBL" id="KAK8763503.1"/>
    </source>
</evidence>
<reference evidence="1 2" key="1">
    <citation type="journal article" date="2023" name="Arcadia Sci">
        <title>De novo assembly of a long-read Amblyomma americanum tick genome.</title>
        <authorList>
            <person name="Chou S."/>
            <person name="Poskanzer K.E."/>
            <person name="Rollins M."/>
            <person name="Thuy-Boun P.S."/>
        </authorList>
    </citation>
    <scope>NUCLEOTIDE SEQUENCE [LARGE SCALE GENOMIC DNA]</scope>
    <source>
        <strain evidence="1">F_SG_1</strain>
        <tissue evidence="1">Salivary glands</tissue>
    </source>
</reference>
<evidence type="ECO:0000313" key="2">
    <source>
        <dbReference type="Proteomes" id="UP001321473"/>
    </source>
</evidence>